<organism evidence="3 4">
    <name type="scientific">Methanobrevibacter millerae</name>
    <dbReference type="NCBI Taxonomy" id="230361"/>
    <lineage>
        <taxon>Archaea</taxon>
        <taxon>Methanobacteriati</taxon>
        <taxon>Methanobacteriota</taxon>
        <taxon>Methanomada group</taxon>
        <taxon>Methanobacteria</taxon>
        <taxon>Methanobacteriales</taxon>
        <taxon>Methanobacteriaceae</taxon>
        <taxon>Methanobrevibacter</taxon>
    </lineage>
</organism>
<name>A0A0U3DQZ0_9EURY</name>
<keyword evidence="1" id="KW-1133">Transmembrane helix</keyword>
<dbReference type="InterPro" id="IPR029058">
    <property type="entry name" value="AB_hydrolase_fold"/>
</dbReference>
<feature type="domain" description="Alpha/beta hydrolase fold-5" evidence="2">
    <location>
        <begin position="62"/>
        <end position="218"/>
    </location>
</feature>
<accession>A0A0U3DQZ0</accession>
<evidence type="ECO:0000313" key="4">
    <source>
        <dbReference type="Proteomes" id="UP000067738"/>
    </source>
</evidence>
<dbReference type="RefSeq" id="WP_058739113.1">
    <property type="nucleotide sequence ID" value="NZ_CP011266.1"/>
</dbReference>
<evidence type="ECO:0000256" key="1">
    <source>
        <dbReference type="SAM" id="Phobius"/>
    </source>
</evidence>
<dbReference type="AlphaFoldDB" id="A0A0U3DQZ0"/>
<reference evidence="3 4" key="1">
    <citation type="submission" date="2015-04" db="EMBL/GenBank/DDBJ databases">
        <title>The complete genome sequence of the rumen methanogen Methanobrevibacter millerae SM9.</title>
        <authorList>
            <person name="Leahy S.C."/>
            <person name="Kelly W.J."/>
            <person name="Pacheco D.M."/>
            <person name="Li D."/>
            <person name="Altermann E."/>
            <person name="Attwood G.T."/>
        </authorList>
    </citation>
    <scope>NUCLEOTIDE SEQUENCE [LARGE SCALE GENOMIC DNA]</scope>
    <source>
        <strain evidence="3 4">SM9</strain>
    </source>
</reference>
<feature type="transmembrane region" description="Helical" evidence="1">
    <location>
        <begin position="5"/>
        <end position="23"/>
    </location>
</feature>
<evidence type="ECO:0000313" key="3">
    <source>
        <dbReference type="EMBL" id="ALT68825.1"/>
    </source>
</evidence>
<gene>
    <name evidence="3" type="ORF">sm9_1036</name>
</gene>
<keyword evidence="1" id="KW-0812">Transmembrane</keyword>
<dbReference type="Pfam" id="PF12695">
    <property type="entry name" value="Abhydrolase_5"/>
    <property type="match status" value="1"/>
</dbReference>
<dbReference type="EMBL" id="CP011266">
    <property type="protein sequence ID" value="ALT68825.1"/>
    <property type="molecule type" value="Genomic_DNA"/>
</dbReference>
<dbReference type="GeneID" id="26736005"/>
<dbReference type="PATRIC" id="fig|230361.4.peg.1067"/>
<proteinExistence type="predicted"/>
<evidence type="ECO:0000259" key="2">
    <source>
        <dbReference type="Pfam" id="PF12695"/>
    </source>
</evidence>
<dbReference type="KEGG" id="mmil:sm9_1036"/>
<dbReference type="InterPro" id="IPR029059">
    <property type="entry name" value="AB_hydrolase_5"/>
</dbReference>
<keyword evidence="1" id="KW-0472">Membrane</keyword>
<keyword evidence="3" id="KW-0378">Hydrolase</keyword>
<dbReference type="GO" id="GO:0016787">
    <property type="term" value="F:hydrolase activity"/>
    <property type="evidence" value="ECO:0007669"/>
    <property type="project" value="UniProtKB-KW"/>
</dbReference>
<protein>
    <submittedName>
        <fullName evidence="3">Hydrolase alpha/beta fold family</fullName>
    </submittedName>
</protein>
<sequence length="233" mass="25435">MKKRYIILIIILILIIGFSVYYVNDYSHSDSTALSYINGSENVSVTHASNGLFIDGKGNDTALIFYPGAKVEYSAYLPLMNQIAAQGVDVYLVQMPFNLAFFGQNIADDIIKNSNYSHYIMSGHSLGGVAASGYASKHDVDGLVLLAAYPSEEIDKPTLSIYGSEDKVLNLKSYNDARPLIKANFTEHVINGGNHAQFGNYGLQKGDGNAGINSTLQQNETASEIINFINKLF</sequence>
<dbReference type="Gene3D" id="3.40.50.1820">
    <property type="entry name" value="alpha/beta hydrolase"/>
    <property type="match status" value="1"/>
</dbReference>
<dbReference type="OrthoDB" id="265131at2157"/>
<dbReference type="Proteomes" id="UP000067738">
    <property type="component" value="Chromosome"/>
</dbReference>
<keyword evidence="4" id="KW-1185">Reference proteome</keyword>
<dbReference type="SUPFAM" id="SSF53474">
    <property type="entry name" value="alpha/beta-Hydrolases"/>
    <property type="match status" value="1"/>
</dbReference>